<dbReference type="PANTHER" id="PTHR20959:SF1">
    <property type="entry name" value="TRANSPORT AND GOLGI ORGANIZATION PROTEIN 6 HOMOLOG"/>
    <property type="match status" value="1"/>
</dbReference>
<feature type="region of interest" description="Disordered" evidence="1">
    <location>
        <begin position="16"/>
        <end position="83"/>
    </location>
</feature>
<reference evidence="2" key="1">
    <citation type="journal article" date="2023" name="Mol. Plant Microbe Interact.">
        <title>Elucidating the Obligate Nature and Biological Capacity of an Invasive Fungal Corn Pathogen.</title>
        <authorList>
            <person name="MacCready J.S."/>
            <person name="Roggenkamp E.M."/>
            <person name="Gdanetz K."/>
            <person name="Chilvers M.I."/>
        </authorList>
    </citation>
    <scope>NUCLEOTIDE SEQUENCE</scope>
    <source>
        <strain evidence="2">PM02</strain>
    </source>
</reference>
<proteinExistence type="predicted"/>
<gene>
    <name evidence="2" type="ORF">P8C59_006257</name>
</gene>
<dbReference type="Proteomes" id="UP001217918">
    <property type="component" value="Unassembled WGS sequence"/>
</dbReference>
<keyword evidence="3" id="KW-1185">Reference proteome</keyword>
<evidence type="ECO:0000313" key="3">
    <source>
        <dbReference type="Proteomes" id="UP001217918"/>
    </source>
</evidence>
<comment type="caution">
    <text evidence="2">The sequence shown here is derived from an EMBL/GenBank/DDBJ whole genome shotgun (WGS) entry which is preliminary data.</text>
</comment>
<name>A0AAD9MD30_9PEZI</name>
<organism evidence="2 3">
    <name type="scientific">Phyllachora maydis</name>
    <dbReference type="NCBI Taxonomy" id="1825666"/>
    <lineage>
        <taxon>Eukaryota</taxon>
        <taxon>Fungi</taxon>
        <taxon>Dikarya</taxon>
        <taxon>Ascomycota</taxon>
        <taxon>Pezizomycotina</taxon>
        <taxon>Sordariomycetes</taxon>
        <taxon>Sordariomycetidae</taxon>
        <taxon>Phyllachorales</taxon>
        <taxon>Phyllachoraceae</taxon>
        <taxon>Phyllachora</taxon>
    </lineage>
</organism>
<dbReference type="GO" id="GO:0009306">
    <property type="term" value="P:protein secretion"/>
    <property type="evidence" value="ECO:0007669"/>
    <property type="project" value="TreeGrafter"/>
</dbReference>
<dbReference type="InterPro" id="IPR039600">
    <property type="entry name" value="TANGO6/Rtp1"/>
</dbReference>
<dbReference type="EMBL" id="JAQQPM010000005">
    <property type="protein sequence ID" value="KAK2071867.1"/>
    <property type="molecule type" value="Genomic_DNA"/>
</dbReference>
<protein>
    <submittedName>
        <fullName evidence="2">Uncharacterized protein</fullName>
    </submittedName>
</protein>
<dbReference type="AlphaFoldDB" id="A0AAD9MD30"/>
<evidence type="ECO:0000313" key="2">
    <source>
        <dbReference type="EMBL" id="KAK2071867.1"/>
    </source>
</evidence>
<evidence type="ECO:0000256" key="1">
    <source>
        <dbReference type="SAM" id="MobiDB-lite"/>
    </source>
</evidence>
<sequence length="264" mass="28567">MIPEVEINFTRSSAWHLSSAESSVSQPEVDHTSSASPSAEEDEVILTRPVHVYTESLHGRVSSPGLDKVPPGSSERSPREGGALREFEDLTKRTKTMNLIPALNMLIRPGHAEPWLQRHLKGILALLPLRPDGVRTTLEFVFAVHPTSSARFPDIAAPQRKGANITQGALALASRLISTPPAGVTADLWFSGVAPQLLSLLDGEHGAELVKAAAYIIGFSILGRKTSGAPGSAGWLRLQLWHRPYAALKLCWARIRIPAYANVS</sequence>
<accession>A0AAD9MD30</accession>
<dbReference type="PANTHER" id="PTHR20959">
    <property type="entry name" value="TRANSPORT AND GOLGI ORGANIZATION PROTEIN 6 FAMILY MEMBER"/>
    <property type="match status" value="1"/>
</dbReference>
<feature type="compositionally biased region" description="Low complexity" evidence="1">
    <location>
        <begin position="16"/>
        <end position="25"/>
    </location>
</feature>